<dbReference type="PATRIC" id="fig|1348973.3.peg.3128"/>
<name>A0A072NIV3_SCHAZ</name>
<evidence type="ECO:0000256" key="1">
    <source>
        <dbReference type="SAM" id="SignalP"/>
    </source>
</evidence>
<evidence type="ECO:0000313" key="3">
    <source>
        <dbReference type="Proteomes" id="UP000027936"/>
    </source>
</evidence>
<comment type="caution">
    <text evidence="2">The sequence shown here is derived from an EMBL/GenBank/DDBJ whole genome shotgun (WGS) entry which is preliminary data.</text>
</comment>
<evidence type="ECO:0000313" key="2">
    <source>
        <dbReference type="EMBL" id="KEF37441.1"/>
    </source>
</evidence>
<feature type="signal peptide" evidence="1">
    <location>
        <begin position="1"/>
        <end position="20"/>
    </location>
</feature>
<protein>
    <recommendedName>
        <fullName evidence="4">Lipoprotein</fullName>
    </recommendedName>
</protein>
<dbReference type="InterPro" id="IPR047808">
    <property type="entry name" value="CueP-like"/>
</dbReference>
<dbReference type="Pfam" id="PF21172">
    <property type="entry name" value="CueP"/>
    <property type="match status" value="1"/>
</dbReference>
<gene>
    <name evidence="2" type="ORF">M670_03248</name>
</gene>
<accession>A0A072NIV3</accession>
<evidence type="ECO:0008006" key="4">
    <source>
        <dbReference type="Google" id="ProtNLM"/>
    </source>
</evidence>
<dbReference type="Proteomes" id="UP000027936">
    <property type="component" value="Unassembled WGS sequence"/>
</dbReference>
<dbReference type="OrthoDB" id="73040at2"/>
<dbReference type="EMBL" id="JJRY01000014">
    <property type="protein sequence ID" value="KEF37441.1"/>
    <property type="molecule type" value="Genomic_DNA"/>
</dbReference>
<keyword evidence="1" id="KW-0732">Signal</keyword>
<dbReference type="PROSITE" id="PS51257">
    <property type="entry name" value="PROKAR_LIPOPROTEIN"/>
    <property type="match status" value="1"/>
</dbReference>
<feature type="chain" id="PRO_5038769636" description="Lipoprotein" evidence="1">
    <location>
        <begin position="21"/>
        <end position="99"/>
    </location>
</feature>
<reference evidence="2 3" key="1">
    <citation type="submission" date="2014-04" db="EMBL/GenBank/DDBJ databases">
        <title>Draft genome sequence of Bacillus azotoformans MEV2011, a (co-) denitrifying strain unable to grow in the presence of oxygen.</title>
        <authorList>
            <person name="Nielsen M."/>
            <person name="Schreiber L."/>
            <person name="Finster K."/>
            <person name="Schramm A."/>
        </authorList>
    </citation>
    <scope>NUCLEOTIDE SEQUENCE [LARGE SCALE GENOMIC DNA]</scope>
    <source>
        <strain evidence="2 3">MEV2011</strain>
    </source>
</reference>
<sequence>MKRKAFAAILLSTLVISACSSNQEPSPSIVQNSATQENEVQNIKELVHDYSVGNIPDQSASITSHQLIVRNSDKSEVTYDLPEDEFFVSIAPYFDQTHP</sequence>
<dbReference type="Gene3D" id="2.60.40.3700">
    <property type="match status" value="1"/>
</dbReference>
<proteinExistence type="predicted"/>
<organism evidence="2 3">
    <name type="scientific">Schinkia azotoformans MEV2011</name>
    <dbReference type="NCBI Taxonomy" id="1348973"/>
    <lineage>
        <taxon>Bacteria</taxon>
        <taxon>Bacillati</taxon>
        <taxon>Bacillota</taxon>
        <taxon>Bacilli</taxon>
        <taxon>Bacillales</taxon>
        <taxon>Bacillaceae</taxon>
        <taxon>Calidifontibacillus/Schinkia group</taxon>
        <taxon>Schinkia</taxon>
    </lineage>
</organism>
<dbReference type="AlphaFoldDB" id="A0A072NIV3"/>